<organism evidence="2 3">
    <name type="scientific">Rattus norvegicus</name>
    <name type="common">Rat</name>
    <dbReference type="NCBI Taxonomy" id="10116"/>
    <lineage>
        <taxon>Eukaryota</taxon>
        <taxon>Metazoa</taxon>
        <taxon>Chordata</taxon>
        <taxon>Craniata</taxon>
        <taxon>Vertebrata</taxon>
        <taxon>Euteleostomi</taxon>
        <taxon>Mammalia</taxon>
        <taxon>Eutheria</taxon>
        <taxon>Euarchontoglires</taxon>
        <taxon>Glires</taxon>
        <taxon>Rodentia</taxon>
        <taxon>Myomorpha</taxon>
        <taxon>Muroidea</taxon>
        <taxon>Muridae</taxon>
        <taxon>Murinae</taxon>
        <taxon>Rattus</taxon>
    </lineage>
</organism>
<accession>A6HRY9</accession>
<reference evidence="2 3" key="1">
    <citation type="submission" date="2005-09" db="EMBL/GenBank/DDBJ databases">
        <authorList>
            <person name="Mural R.J."/>
            <person name="Li P.W."/>
            <person name="Adams M.D."/>
            <person name="Amanatides P.G."/>
            <person name="Baden-Tillson H."/>
            <person name="Barnstead M."/>
            <person name="Chin S.H."/>
            <person name="Dew I."/>
            <person name="Evans C.A."/>
            <person name="Ferriera S."/>
            <person name="Flanigan M."/>
            <person name="Fosler C."/>
            <person name="Glodek A."/>
            <person name="Gu Z."/>
            <person name="Holt R.A."/>
            <person name="Jennings D."/>
            <person name="Kraft C.L."/>
            <person name="Lu F."/>
            <person name="Nguyen T."/>
            <person name="Nusskern D.R."/>
            <person name="Pfannkoch C.M."/>
            <person name="Sitter C."/>
            <person name="Sutton G.G."/>
            <person name="Venter J.C."/>
            <person name="Wang Z."/>
            <person name="Woodage T."/>
            <person name="Zheng X.H."/>
            <person name="Zhong F."/>
        </authorList>
    </citation>
    <scope>NUCLEOTIDE SEQUENCE [LARGE SCALE GENOMIC DNA]</scope>
    <source>
        <strain>BN</strain>
        <strain evidence="3">Sprague-Dawley</strain>
    </source>
</reference>
<sequence>WSSSELLETLKPQGKCSKGVKTLKERGHKSRSQD</sequence>
<gene>
    <name evidence="2" type="ORF">rCG_59609</name>
</gene>
<name>A6HRY9_RAT</name>
<feature type="non-terminal residue" evidence="2">
    <location>
        <position position="1"/>
    </location>
</feature>
<dbReference type="EMBL" id="CH473950">
    <property type="protein sequence ID" value="EDM16083.1"/>
    <property type="molecule type" value="Genomic_DNA"/>
</dbReference>
<dbReference type="Proteomes" id="UP000234681">
    <property type="component" value="Chromosome 7"/>
</dbReference>
<feature type="region of interest" description="Disordered" evidence="1">
    <location>
        <begin position="1"/>
        <end position="34"/>
    </location>
</feature>
<evidence type="ECO:0000313" key="2">
    <source>
        <dbReference type="EMBL" id="EDM16083.1"/>
    </source>
</evidence>
<proteinExistence type="predicted"/>
<evidence type="ECO:0000313" key="3">
    <source>
        <dbReference type="Proteomes" id="UP000234681"/>
    </source>
</evidence>
<evidence type="ECO:0000256" key="1">
    <source>
        <dbReference type="SAM" id="MobiDB-lite"/>
    </source>
</evidence>
<protein>
    <submittedName>
        <fullName evidence="2">RCG59609</fullName>
    </submittedName>
</protein>
<dbReference type="AlphaFoldDB" id="A6HRY9"/>